<organism evidence="2 3">
    <name type="scientific">Methylobacterium organophilum</name>
    <dbReference type="NCBI Taxonomy" id="410"/>
    <lineage>
        <taxon>Bacteria</taxon>
        <taxon>Pseudomonadati</taxon>
        <taxon>Pseudomonadota</taxon>
        <taxon>Alphaproteobacteria</taxon>
        <taxon>Hyphomicrobiales</taxon>
        <taxon>Methylobacteriaceae</taxon>
        <taxon>Methylobacterium</taxon>
    </lineage>
</organism>
<comment type="caution">
    <text evidence="2">The sequence shown here is derived from an EMBL/GenBank/DDBJ whole genome shotgun (WGS) entry which is preliminary data.</text>
</comment>
<reference evidence="2" key="1">
    <citation type="journal article" date="2021" name="Front. Microbiol.">
        <title>Comprehensive Comparative Genomics and Phenotyping of Methylobacterium Species.</title>
        <authorList>
            <person name="Alessa O."/>
            <person name="Ogura Y."/>
            <person name="Fujitani Y."/>
            <person name="Takami H."/>
            <person name="Hayashi T."/>
            <person name="Sahin N."/>
            <person name="Tani A."/>
        </authorList>
    </citation>
    <scope>NUCLEOTIDE SEQUENCE</scope>
    <source>
        <strain evidence="2">NBRC 15689</strain>
    </source>
</reference>
<name>A0ABQ4T742_METOR</name>
<dbReference type="Proteomes" id="UP001055156">
    <property type="component" value="Unassembled WGS sequence"/>
</dbReference>
<keyword evidence="1" id="KW-0472">Membrane</keyword>
<evidence type="ECO:0000313" key="2">
    <source>
        <dbReference type="EMBL" id="GJE27495.1"/>
    </source>
</evidence>
<dbReference type="RefSeq" id="WP_238311350.1">
    <property type="nucleotide sequence ID" value="NZ_BPQV01000006.1"/>
</dbReference>
<proteinExistence type="predicted"/>
<evidence type="ECO:0000256" key="1">
    <source>
        <dbReference type="SAM" id="Phobius"/>
    </source>
</evidence>
<keyword evidence="3" id="KW-1185">Reference proteome</keyword>
<keyword evidence="1" id="KW-0812">Transmembrane</keyword>
<feature type="transmembrane region" description="Helical" evidence="1">
    <location>
        <begin position="22"/>
        <end position="40"/>
    </location>
</feature>
<gene>
    <name evidence="2" type="ORF">LKMONMHP_2354</name>
</gene>
<accession>A0ABQ4T742</accession>
<protein>
    <submittedName>
        <fullName evidence="2">Uncharacterized protein</fullName>
    </submittedName>
</protein>
<dbReference type="EMBL" id="BPQV01000006">
    <property type="protein sequence ID" value="GJE27495.1"/>
    <property type="molecule type" value="Genomic_DNA"/>
</dbReference>
<evidence type="ECO:0000313" key="3">
    <source>
        <dbReference type="Proteomes" id="UP001055156"/>
    </source>
</evidence>
<keyword evidence="1" id="KW-1133">Transmembrane helix</keyword>
<reference evidence="2" key="2">
    <citation type="submission" date="2021-08" db="EMBL/GenBank/DDBJ databases">
        <authorList>
            <person name="Tani A."/>
            <person name="Ola A."/>
            <person name="Ogura Y."/>
            <person name="Katsura K."/>
            <person name="Hayashi T."/>
        </authorList>
    </citation>
    <scope>NUCLEOTIDE SEQUENCE</scope>
    <source>
        <strain evidence="2">NBRC 15689</strain>
    </source>
</reference>
<sequence length="58" mass="6307">MPVEDDPLWYDRAEAPEPHGPILRLGFGAILALMDLAAFLKAKARMLRAGVAAAFRDA</sequence>